<gene>
    <name evidence="1" type="ORF">J8273_4929</name>
</gene>
<organism evidence="1 2">
    <name type="scientific">Carpediemonas membranifera</name>
    <dbReference type="NCBI Taxonomy" id="201153"/>
    <lineage>
        <taxon>Eukaryota</taxon>
        <taxon>Metamonada</taxon>
        <taxon>Carpediemonas-like organisms</taxon>
        <taxon>Carpediemonas</taxon>
    </lineage>
</organism>
<evidence type="ECO:0000313" key="1">
    <source>
        <dbReference type="EMBL" id="KAG9393629.1"/>
    </source>
</evidence>
<dbReference type="Proteomes" id="UP000717585">
    <property type="component" value="Unassembled WGS sequence"/>
</dbReference>
<dbReference type="EMBL" id="JAHDYR010000022">
    <property type="protein sequence ID" value="KAG9393629.1"/>
    <property type="molecule type" value="Genomic_DNA"/>
</dbReference>
<reference evidence="1" key="1">
    <citation type="submission" date="2021-05" db="EMBL/GenBank/DDBJ databases">
        <title>A free-living protist that lacks canonical eukaryotic 1 DNA replication and segregation systems.</title>
        <authorList>
            <person name="Salas-Leiva D.E."/>
            <person name="Tromer E.C."/>
            <person name="Curtis B.A."/>
            <person name="Jerlstrom-Hultqvist J."/>
            <person name="Kolisko M."/>
            <person name="Yi Z."/>
            <person name="Salas-Leiva J.S."/>
            <person name="Gallot-Lavallee L."/>
            <person name="Kops G.J.P.L."/>
            <person name="Archibald J.M."/>
            <person name="Simpson A.G.B."/>
            <person name="Roger A.J."/>
        </authorList>
    </citation>
    <scope>NUCLEOTIDE SEQUENCE</scope>
    <source>
        <strain evidence="1">BICM</strain>
    </source>
</reference>
<comment type="caution">
    <text evidence="1">The sequence shown here is derived from an EMBL/GenBank/DDBJ whole genome shotgun (WGS) entry which is preliminary data.</text>
</comment>
<evidence type="ECO:0000313" key="2">
    <source>
        <dbReference type="Proteomes" id="UP000717585"/>
    </source>
</evidence>
<accession>A0A8J6B5R6</accession>
<sequence>MTWAQGKPHYILWPWPDKKNMCKKMKPETVARLDQLWEDPTRKHKDSEMIKQCRSCSAFFSPGTSSQQLLTHIRKCQGITIVNEFDPNPAFTNMGTGFSTVFPVQPGDPAQFTRYPCDDPELAMMLEPVANDDIDLIRMRLRDLAGREHAITQVLASATNDAAIHNFNAVLNNYYHIMDAIAALTERLESVLASSGSGGIVPMQDLP</sequence>
<name>A0A8J6B5R6_9EUKA</name>
<proteinExistence type="predicted"/>
<dbReference type="AlphaFoldDB" id="A0A8J6B5R6"/>
<protein>
    <submittedName>
        <fullName evidence="1">Uncharacterized protein</fullName>
    </submittedName>
</protein>
<keyword evidence="2" id="KW-1185">Reference proteome</keyword>